<keyword evidence="7" id="KW-1185">Reference proteome</keyword>
<dbReference type="CDD" id="cd08422">
    <property type="entry name" value="PBP2_CrgA_like"/>
    <property type="match status" value="1"/>
</dbReference>
<dbReference type="RefSeq" id="WP_419539460.1">
    <property type="nucleotide sequence ID" value="NZ_JACFYJ010000008.1"/>
</dbReference>
<dbReference type="Pfam" id="PF00126">
    <property type="entry name" value="HTH_1"/>
    <property type="match status" value="1"/>
</dbReference>
<dbReference type="InterPro" id="IPR005119">
    <property type="entry name" value="LysR_subst-bd"/>
</dbReference>
<evidence type="ECO:0000313" key="6">
    <source>
        <dbReference type="EMBL" id="MEI5997125.1"/>
    </source>
</evidence>
<dbReference type="SUPFAM" id="SSF46785">
    <property type="entry name" value="Winged helix' DNA-binding domain"/>
    <property type="match status" value="1"/>
</dbReference>
<organism evidence="6 7">
    <name type="scientific">Paraburkholderia bengalensis</name>
    <dbReference type="NCBI Taxonomy" id="2747562"/>
    <lineage>
        <taxon>Bacteria</taxon>
        <taxon>Pseudomonadati</taxon>
        <taxon>Pseudomonadota</taxon>
        <taxon>Betaproteobacteria</taxon>
        <taxon>Burkholderiales</taxon>
        <taxon>Burkholderiaceae</taxon>
        <taxon>Paraburkholderia</taxon>
    </lineage>
</organism>
<dbReference type="PROSITE" id="PS50931">
    <property type="entry name" value="HTH_LYSR"/>
    <property type="match status" value="1"/>
</dbReference>
<accession>A0ABU8INR6</accession>
<evidence type="ECO:0000256" key="2">
    <source>
        <dbReference type="ARBA" id="ARBA00023015"/>
    </source>
</evidence>
<dbReference type="InterPro" id="IPR036388">
    <property type="entry name" value="WH-like_DNA-bd_sf"/>
</dbReference>
<evidence type="ECO:0000256" key="4">
    <source>
        <dbReference type="ARBA" id="ARBA00023163"/>
    </source>
</evidence>
<evidence type="ECO:0000259" key="5">
    <source>
        <dbReference type="PROSITE" id="PS50931"/>
    </source>
</evidence>
<dbReference type="SUPFAM" id="SSF53850">
    <property type="entry name" value="Periplasmic binding protein-like II"/>
    <property type="match status" value="1"/>
</dbReference>
<dbReference type="Gene3D" id="3.40.190.290">
    <property type="match status" value="1"/>
</dbReference>
<dbReference type="InterPro" id="IPR000847">
    <property type="entry name" value="LysR_HTH_N"/>
</dbReference>
<feature type="domain" description="HTH lysR-type" evidence="5">
    <location>
        <begin position="1"/>
        <end position="59"/>
    </location>
</feature>
<reference evidence="6 7" key="1">
    <citation type="journal article" date="2022" name="Arch. Microbiol.">
        <title>Paraburkholderia bengalensis sp. nov. isolated from roots of Oryza sativa, IR64.</title>
        <authorList>
            <person name="Nag P."/>
            <person name="Mondal N."/>
            <person name="Sarkar J."/>
            <person name="Das S."/>
        </authorList>
    </citation>
    <scope>NUCLEOTIDE SEQUENCE [LARGE SCALE GENOMIC DNA]</scope>
    <source>
        <strain evidence="6 7">IR64_4_BI</strain>
    </source>
</reference>
<evidence type="ECO:0000256" key="1">
    <source>
        <dbReference type="ARBA" id="ARBA00009437"/>
    </source>
</evidence>
<keyword evidence="3" id="KW-0238">DNA-binding</keyword>
<proteinExistence type="inferred from homology"/>
<name>A0ABU8INR6_9BURK</name>
<evidence type="ECO:0000256" key="3">
    <source>
        <dbReference type="ARBA" id="ARBA00023125"/>
    </source>
</evidence>
<dbReference type="PANTHER" id="PTHR30537:SF5">
    <property type="entry name" value="HTH-TYPE TRANSCRIPTIONAL ACTIVATOR TTDR-RELATED"/>
    <property type="match status" value="1"/>
</dbReference>
<dbReference type="Pfam" id="PF03466">
    <property type="entry name" value="LysR_substrate"/>
    <property type="match status" value="1"/>
</dbReference>
<dbReference type="InterPro" id="IPR058163">
    <property type="entry name" value="LysR-type_TF_proteobact-type"/>
</dbReference>
<comment type="similarity">
    <text evidence="1">Belongs to the LysR transcriptional regulatory family.</text>
</comment>
<keyword evidence="2" id="KW-0805">Transcription regulation</keyword>
<comment type="caution">
    <text evidence="6">The sequence shown here is derived from an EMBL/GenBank/DDBJ whole genome shotgun (WGS) entry which is preliminary data.</text>
</comment>
<keyword evidence="4" id="KW-0804">Transcription</keyword>
<dbReference type="Proteomes" id="UP001386437">
    <property type="component" value="Unassembled WGS sequence"/>
</dbReference>
<sequence length="320" mass="35399">MDKIHNIRVFSRVVEVGSFTAVANVLNSSIAHVSRSISTLEEELRVRLFDRTTRRVTPTEAGARYYRRCQKILADLDYADAEAADALIEPYGTLRVHAMPGLGQTHLAACIIEYQRRYSDVNIELTLSAAMPRLVEEQFDVSVLTARTLPDSDYVSQTTGTSYSVLVAAPSYLEQRPPLDSPDDLTRHECIRLQSPASPPTDGWTLENSDGEVLSNASTARFKVNDPEALRVALLAGAGIGALAVYSAIDDLRSGALVRVLPKFQLPTRNVYSVYPSRLYVDAKIRTFVDFLKHELSARMAAEEAALKNLNNGKLPFRAQ</sequence>
<dbReference type="InterPro" id="IPR036390">
    <property type="entry name" value="WH_DNA-bd_sf"/>
</dbReference>
<gene>
    <name evidence="6" type="ORF">H3V53_07895</name>
</gene>
<dbReference type="PANTHER" id="PTHR30537">
    <property type="entry name" value="HTH-TYPE TRANSCRIPTIONAL REGULATOR"/>
    <property type="match status" value="1"/>
</dbReference>
<dbReference type="Gene3D" id="1.10.10.10">
    <property type="entry name" value="Winged helix-like DNA-binding domain superfamily/Winged helix DNA-binding domain"/>
    <property type="match status" value="1"/>
</dbReference>
<dbReference type="EMBL" id="JACFYJ010000008">
    <property type="protein sequence ID" value="MEI5997125.1"/>
    <property type="molecule type" value="Genomic_DNA"/>
</dbReference>
<protein>
    <submittedName>
        <fullName evidence="6">LysR family transcriptional regulator</fullName>
    </submittedName>
</protein>
<evidence type="ECO:0000313" key="7">
    <source>
        <dbReference type="Proteomes" id="UP001386437"/>
    </source>
</evidence>